<feature type="region of interest" description="Disordered" evidence="1">
    <location>
        <begin position="141"/>
        <end position="170"/>
    </location>
</feature>
<reference evidence="2" key="1">
    <citation type="journal article" date="2014" name="PLoS ONE">
        <title>Transcriptome-Based Identification of ABC Transporters in the Western Tarnished Plant Bug Lygus hesperus.</title>
        <authorList>
            <person name="Hull J.J."/>
            <person name="Chaney K."/>
            <person name="Geib S.M."/>
            <person name="Fabrick J.A."/>
            <person name="Brent C.S."/>
            <person name="Walsh D."/>
            <person name="Lavine L.C."/>
        </authorList>
    </citation>
    <scope>NUCLEOTIDE SEQUENCE</scope>
</reference>
<feature type="non-terminal residue" evidence="2">
    <location>
        <position position="1"/>
    </location>
</feature>
<sequence length="170" mass="19503">TFFTEYLRVWCFTNDIAVLERTAGGGVGVGTKVADITRNLFSSVNIESGDRVNHILRWQIFLRYMLENSASLFLWLPTHHTVRAPASTLLPQSPLLRRGRKVARILLRTRAWETTAESVTLQHQQALRELEEDFYTTSRSNVRDTRDADSSVQLSTSVRTPSTPLVERRW</sequence>
<proteinExistence type="predicted"/>
<feature type="compositionally biased region" description="Polar residues" evidence="1">
    <location>
        <begin position="150"/>
        <end position="163"/>
    </location>
</feature>
<protein>
    <submittedName>
        <fullName evidence="2">HTH-type transcriptional activator Btr</fullName>
    </submittedName>
</protein>
<reference evidence="2" key="2">
    <citation type="submission" date="2014-07" db="EMBL/GenBank/DDBJ databases">
        <authorList>
            <person name="Hull J."/>
        </authorList>
    </citation>
    <scope>NUCLEOTIDE SEQUENCE</scope>
</reference>
<gene>
    <name evidence="2" type="primary">btr</name>
    <name evidence="2" type="ORF">CM83_104730</name>
</gene>
<organism evidence="2">
    <name type="scientific">Lygus hesperus</name>
    <name type="common">Western plant bug</name>
    <dbReference type="NCBI Taxonomy" id="30085"/>
    <lineage>
        <taxon>Eukaryota</taxon>
        <taxon>Metazoa</taxon>
        <taxon>Ecdysozoa</taxon>
        <taxon>Arthropoda</taxon>
        <taxon>Hexapoda</taxon>
        <taxon>Insecta</taxon>
        <taxon>Pterygota</taxon>
        <taxon>Neoptera</taxon>
        <taxon>Paraneoptera</taxon>
        <taxon>Hemiptera</taxon>
        <taxon>Heteroptera</taxon>
        <taxon>Panheteroptera</taxon>
        <taxon>Cimicomorpha</taxon>
        <taxon>Miridae</taxon>
        <taxon>Mirini</taxon>
        <taxon>Lygus</taxon>
    </lineage>
</organism>
<dbReference type="EMBL" id="GBHO01035074">
    <property type="protein sequence ID" value="JAG08530.1"/>
    <property type="molecule type" value="Transcribed_RNA"/>
</dbReference>
<accession>A0A0A9WUJ4</accession>
<evidence type="ECO:0000256" key="1">
    <source>
        <dbReference type="SAM" id="MobiDB-lite"/>
    </source>
</evidence>
<evidence type="ECO:0000313" key="2">
    <source>
        <dbReference type="EMBL" id="JAG08530.1"/>
    </source>
</evidence>
<dbReference type="AlphaFoldDB" id="A0A0A9WUJ4"/>
<name>A0A0A9WUJ4_LYGHE</name>